<sequence>MGWGVVAAKFDWSNGHKEKNVSASLVATPHNGEAGTIF</sequence>
<dbReference type="Proteomes" id="UP000215086">
    <property type="component" value="Chromosome"/>
</dbReference>
<dbReference type="EMBL" id="CP018477">
    <property type="protein sequence ID" value="ASV73681.1"/>
    <property type="molecule type" value="Genomic_DNA"/>
</dbReference>
<name>A0A286RCJ6_9BACT</name>
<organism evidence="1 2">
    <name type="scientific">Thermogutta terrifontis</name>
    <dbReference type="NCBI Taxonomy" id="1331910"/>
    <lineage>
        <taxon>Bacteria</taxon>
        <taxon>Pseudomonadati</taxon>
        <taxon>Planctomycetota</taxon>
        <taxon>Planctomycetia</taxon>
        <taxon>Pirellulales</taxon>
        <taxon>Thermoguttaceae</taxon>
        <taxon>Thermogutta</taxon>
    </lineage>
</organism>
<evidence type="ECO:0000313" key="2">
    <source>
        <dbReference type="Proteomes" id="UP000215086"/>
    </source>
</evidence>
<evidence type="ECO:0000313" key="1">
    <source>
        <dbReference type="EMBL" id="ASV73681.1"/>
    </source>
</evidence>
<protein>
    <submittedName>
        <fullName evidence="1">Uncharacterized protein</fullName>
    </submittedName>
</protein>
<proteinExistence type="predicted"/>
<dbReference type="KEGG" id="ttf:THTE_1079"/>
<gene>
    <name evidence="1" type="ORF">THTE_1079</name>
</gene>
<accession>A0A286RCJ6</accession>
<dbReference type="AlphaFoldDB" id="A0A286RCJ6"/>
<keyword evidence="2" id="KW-1185">Reference proteome</keyword>
<reference evidence="1 2" key="1">
    <citation type="journal article" name="Front. Microbiol.">
        <title>Sugar Metabolism of the First Thermophilic Planctomycete Thermogutta terrifontis: Comparative Genomic and Transcriptomic Approaches.</title>
        <authorList>
            <person name="Elcheninov A.G."/>
            <person name="Menzel P."/>
            <person name="Gudbergsdottir S.R."/>
            <person name="Slesarev A.I."/>
            <person name="Kadnikov V.V."/>
            <person name="Krogh A."/>
            <person name="Bonch-Osmolovskaya E.A."/>
            <person name="Peng X."/>
            <person name="Kublanov I.V."/>
        </authorList>
    </citation>
    <scope>NUCLEOTIDE SEQUENCE [LARGE SCALE GENOMIC DNA]</scope>
    <source>
        <strain evidence="1 2">R1</strain>
    </source>
</reference>